<dbReference type="OrthoDB" id="6418531at2759"/>
<name>B7QMH6_IXOSC</name>
<dbReference type="EMBL" id="DS971485">
    <property type="protein sequence ID" value="EEC20048.1"/>
    <property type="molecule type" value="Genomic_DNA"/>
</dbReference>
<reference evidence="2 4" key="1">
    <citation type="submission" date="2008-03" db="EMBL/GenBank/DDBJ databases">
        <title>Annotation of Ixodes scapularis.</title>
        <authorList>
            <consortium name="Ixodes scapularis Genome Project Consortium"/>
            <person name="Caler E."/>
            <person name="Hannick L.I."/>
            <person name="Bidwell S."/>
            <person name="Joardar V."/>
            <person name="Thiagarajan M."/>
            <person name="Amedeo P."/>
            <person name="Galinsky K.J."/>
            <person name="Schobel S."/>
            <person name="Inman J."/>
            <person name="Hostetler J."/>
            <person name="Miller J."/>
            <person name="Hammond M."/>
            <person name="Megy K."/>
            <person name="Lawson D."/>
            <person name="Kodira C."/>
            <person name="Sutton G."/>
            <person name="Meyer J."/>
            <person name="Hill C.A."/>
            <person name="Birren B."/>
            <person name="Nene V."/>
            <person name="Collins F."/>
            <person name="Alarcon-Chaidez F."/>
            <person name="Wikel S."/>
            <person name="Strausberg R."/>
        </authorList>
    </citation>
    <scope>NUCLEOTIDE SEQUENCE [LARGE SCALE GENOMIC DNA]</scope>
    <source>
        <strain evidence="4">Wikel</strain>
        <strain evidence="2">Wikel colony</strain>
    </source>
</reference>
<sequence length="358" mass="39988">MDLLVHGFGQGRHMYNPFPKTKPPPPRKTPRTLQDLCHRAVIRQVTLRGLKGRALPSLPPFIRRQLTSLETEDFVEVECAPFRDIFDFNMYHRALTYRVTCPLDGCEYMAAHVGTSDSSRLSIGFWRWVQLAHPNLMCVYALAQDAQTANLFLIMDTPEATLKRLEIFLLSSVIMYVEDQGLSFGRFDLKNVYIVQDRLLLDNKLTWKSWVDSFSFRNRVQSIFLGDKISVGGHYEIQANSPSSTSVVCLGFVLTKLASIALVDRRPSVGIANGGGISGKMPFFDGFDPLVPEGPVTYSSDLFDILVALHSTNPPTLAALHAKAVEMMAQLAAKDREVVLVHREADQSSDNGEVVSLL</sequence>
<evidence type="ECO:0000313" key="3">
    <source>
        <dbReference type="EnsemblMetazoa" id="ISCW023191-PA"/>
    </source>
</evidence>
<dbReference type="InterPro" id="IPR001496">
    <property type="entry name" value="SOCS_box"/>
</dbReference>
<proteinExistence type="predicted"/>
<dbReference type="InParanoid" id="B7QMH6"/>
<protein>
    <recommendedName>
        <fullName evidence="1">SOCS box domain-containing protein</fullName>
    </recommendedName>
</protein>
<keyword evidence="4" id="KW-1185">Reference proteome</keyword>
<feature type="domain" description="SOCS box" evidence="1">
    <location>
        <begin position="13"/>
        <end position="72"/>
    </location>
</feature>
<accession>B7QMH6</accession>
<dbReference type="PaxDb" id="6945-B7QMH6"/>
<dbReference type="HOGENOM" id="CLU_842738_0_0_1"/>
<dbReference type="AlphaFoldDB" id="B7QMH6"/>
<evidence type="ECO:0000259" key="1">
    <source>
        <dbReference type="PROSITE" id="PS50225"/>
    </source>
</evidence>
<dbReference type="PROSITE" id="PS50225">
    <property type="entry name" value="SOCS"/>
    <property type="match status" value="1"/>
</dbReference>
<dbReference type="EnsemblMetazoa" id="ISCW023191-RA">
    <property type="protein sequence ID" value="ISCW023191-PA"/>
    <property type="gene ID" value="ISCW023191"/>
</dbReference>
<evidence type="ECO:0000313" key="2">
    <source>
        <dbReference type="EMBL" id="EEC20048.1"/>
    </source>
</evidence>
<gene>
    <name evidence="2" type="ORF">IscW_ISCW023191</name>
</gene>
<dbReference type="Proteomes" id="UP000001555">
    <property type="component" value="Unassembled WGS sequence"/>
</dbReference>
<evidence type="ECO:0000313" key="4">
    <source>
        <dbReference type="Proteomes" id="UP000001555"/>
    </source>
</evidence>
<dbReference type="VEuPathDB" id="VectorBase:ISCI023191"/>
<dbReference type="EMBL" id="ABJB010367869">
    <property type="status" value="NOT_ANNOTATED_CDS"/>
    <property type="molecule type" value="Genomic_DNA"/>
</dbReference>
<dbReference type="VEuPathDB" id="VectorBase:ISCW023191"/>
<dbReference type="VEuPathDB" id="VectorBase:ISCP_030281"/>
<organism>
    <name type="scientific">Ixodes scapularis</name>
    <name type="common">Black-legged tick</name>
    <name type="synonym">Deer tick</name>
    <dbReference type="NCBI Taxonomy" id="6945"/>
    <lineage>
        <taxon>Eukaryota</taxon>
        <taxon>Metazoa</taxon>
        <taxon>Ecdysozoa</taxon>
        <taxon>Arthropoda</taxon>
        <taxon>Chelicerata</taxon>
        <taxon>Arachnida</taxon>
        <taxon>Acari</taxon>
        <taxon>Parasitiformes</taxon>
        <taxon>Ixodida</taxon>
        <taxon>Ixodoidea</taxon>
        <taxon>Ixodidae</taxon>
        <taxon>Ixodinae</taxon>
        <taxon>Ixodes</taxon>
    </lineage>
</organism>
<reference evidence="3" key="2">
    <citation type="submission" date="2020-05" db="UniProtKB">
        <authorList>
            <consortium name="EnsemblMetazoa"/>
        </authorList>
    </citation>
    <scope>IDENTIFICATION</scope>
    <source>
        <strain evidence="3">wikel</strain>
    </source>
</reference>